<proteinExistence type="predicted"/>
<reference evidence="1 2" key="1">
    <citation type="submission" date="2017-11" db="EMBL/GenBank/DDBJ databases">
        <title>De-novo sequencing of pomegranate (Punica granatum L.) genome.</title>
        <authorList>
            <person name="Akparov Z."/>
            <person name="Amiraslanov A."/>
            <person name="Hajiyeva S."/>
            <person name="Abbasov M."/>
            <person name="Kaur K."/>
            <person name="Hamwieh A."/>
            <person name="Solovyev V."/>
            <person name="Salamov A."/>
            <person name="Braich B."/>
            <person name="Kosarev P."/>
            <person name="Mahmoud A."/>
            <person name="Hajiyev E."/>
            <person name="Babayeva S."/>
            <person name="Izzatullayeva V."/>
            <person name="Mammadov A."/>
            <person name="Mammadov A."/>
            <person name="Sharifova S."/>
            <person name="Ojaghi J."/>
            <person name="Eynullazada K."/>
            <person name="Bayramov B."/>
            <person name="Abdulazimova A."/>
            <person name="Shahmuradov I."/>
        </authorList>
    </citation>
    <scope>NUCLEOTIDE SEQUENCE [LARGE SCALE GENOMIC DNA]</scope>
    <source>
        <strain evidence="2">cv. AG2017</strain>
        <tissue evidence="1">Leaf</tissue>
    </source>
</reference>
<evidence type="ECO:0000313" key="1">
    <source>
        <dbReference type="EMBL" id="PKI75230.1"/>
    </source>
</evidence>
<name>A0A2I0L3N2_PUNGR</name>
<accession>A0A2I0L3N2</accession>
<sequence length="76" mass="8316">MEMKNTMMLMKNAAKGMEKAMMEMEKVMMGIKKAMMGLPFDECRVRGATGRENEANGGGCLAIGWTPVAENGQGWP</sequence>
<comment type="caution">
    <text evidence="1">The sequence shown here is derived from an EMBL/GenBank/DDBJ whole genome shotgun (WGS) entry which is preliminary data.</text>
</comment>
<dbReference type="AlphaFoldDB" id="A0A2I0L3N2"/>
<evidence type="ECO:0000313" key="2">
    <source>
        <dbReference type="Proteomes" id="UP000233551"/>
    </source>
</evidence>
<protein>
    <submittedName>
        <fullName evidence="1">Uncharacterized protein</fullName>
    </submittedName>
</protein>
<dbReference type="EMBL" id="PGOL01000181">
    <property type="protein sequence ID" value="PKI75230.1"/>
    <property type="molecule type" value="Genomic_DNA"/>
</dbReference>
<dbReference type="Proteomes" id="UP000233551">
    <property type="component" value="Unassembled WGS sequence"/>
</dbReference>
<keyword evidence="2" id="KW-1185">Reference proteome</keyword>
<organism evidence="1 2">
    <name type="scientific">Punica granatum</name>
    <name type="common">Pomegranate</name>
    <dbReference type="NCBI Taxonomy" id="22663"/>
    <lineage>
        <taxon>Eukaryota</taxon>
        <taxon>Viridiplantae</taxon>
        <taxon>Streptophyta</taxon>
        <taxon>Embryophyta</taxon>
        <taxon>Tracheophyta</taxon>
        <taxon>Spermatophyta</taxon>
        <taxon>Magnoliopsida</taxon>
        <taxon>eudicotyledons</taxon>
        <taxon>Gunneridae</taxon>
        <taxon>Pentapetalae</taxon>
        <taxon>rosids</taxon>
        <taxon>malvids</taxon>
        <taxon>Myrtales</taxon>
        <taxon>Lythraceae</taxon>
        <taxon>Punica</taxon>
    </lineage>
</organism>
<gene>
    <name evidence="1" type="ORF">CRG98_004381</name>
</gene>